<dbReference type="KEGG" id="nli:G3M70_10410"/>
<feature type="transmembrane region" description="Helical" evidence="2">
    <location>
        <begin position="680"/>
        <end position="696"/>
    </location>
</feature>
<feature type="transmembrane region" description="Helical" evidence="2">
    <location>
        <begin position="610"/>
        <end position="630"/>
    </location>
</feature>
<feature type="transmembrane region" description="Helical" evidence="2">
    <location>
        <begin position="926"/>
        <end position="946"/>
    </location>
</feature>
<accession>A0A7T0BWJ0</accession>
<feature type="transmembrane region" description="Helical" evidence="2">
    <location>
        <begin position="823"/>
        <end position="847"/>
    </location>
</feature>
<sequence length="1033" mass="119862">MSENNNGQTPWAISFLLVFSGIIAFQTSSPLKASRPSNNFEIKNNYSQLEEIDSRLWEDPFAAIERLKKRNKDDLKVLASEKFLITETGDHEIEVNATLKETAKDFFYKTDEMLRVKLLNGTIFDDNFDRLLVLGVLFPEGKYFEDTETRRRRRYAILSAMGEEGYTPNNPKKIGILPYKTNNNTRSELIPFEGLKKGNDQVLIFWLNESFFNSIKFPDSAEPKPLRSIIDFMDFLANDPENTKVVFKIIGPTSSDSLKNILKELTQIEKNFPKGKIKHPRKLEIISPNTTADETELLKTINSKENSIASLFEKGANDISFIKATPSDKELARAVWDELALRCISNLDMNCDQEKYNVAYISEWDTFYGRKLPEAFKITKAEKGFNGEDIVYHYMRGLDGKTQNPSSPEAKKETSNSEKETLINLGQLEKAEGNNQYDYLRRIGQNLKKRDKELFQKKREKINAIGVLGSDIYDKLLVLEALKKDFPKAVFFTTDLDYIFLHKDHFTWTRNLIVSSGYDFQLNKKWQQVAPPFRSSYQTANFLATLIALDNFEKTPAMPGKTANWIELIRSSGPLVYEIGRTKAFRLDKNNINETLHPEKTPFLQNKDSWFFIFPIGSILLAALIFYLIFPDWRKGFKRWSPKIAVIFIALILIIYFDTVSSTGEIFSFSHGVSIWPTEIIRVLAIFIAILLFLNARKTIRESSDNLKTYFLTEDKNLNKNSHRFKMVTGFPGGPSKLWRFIKSPKKFLRAYEWSLIPKKPKNGCINPVSFWKLFRLLDSFGFRMYRTCVLSILFTAFGILMARQWPPYIPYRGVFNLTFDWIILYCLLIPSFLILVFFVVDATSLCSRFLHELRSRPTGWKKHTLEKLLSHKIENDTHIQYYRDWADIKIVAKQSETIQKIIIYPFYIEFLVIVSRSTLFDRWDAPISLSIIFFLCAAFPIFFAYRLQIDAKKIKEKCLENLSQNIIKLKEQNFPESRKIIRQLKKFATEIETINEGTFRPFSQQPVIRNLLVPFSGYGGLALYEYIMLSTS</sequence>
<proteinExistence type="predicted"/>
<evidence type="ECO:0000256" key="1">
    <source>
        <dbReference type="SAM" id="MobiDB-lite"/>
    </source>
</evidence>
<evidence type="ECO:0000256" key="2">
    <source>
        <dbReference type="SAM" id="Phobius"/>
    </source>
</evidence>
<evidence type="ECO:0000313" key="3">
    <source>
        <dbReference type="EMBL" id="QPJ62261.1"/>
    </source>
</evidence>
<name>A0A7T0BWJ0_9BACT</name>
<feature type="compositionally biased region" description="Basic and acidic residues" evidence="1">
    <location>
        <begin position="409"/>
        <end position="419"/>
    </location>
</feature>
<gene>
    <name evidence="3" type="ORF">G3M70_10410</name>
</gene>
<organism evidence="3 4">
    <name type="scientific">Candidatus Nitronauta litoralis</name>
    <dbReference type="NCBI Taxonomy" id="2705533"/>
    <lineage>
        <taxon>Bacteria</taxon>
        <taxon>Pseudomonadati</taxon>
        <taxon>Nitrospinota/Tectimicrobiota group</taxon>
        <taxon>Nitrospinota</taxon>
        <taxon>Nitrospinia</taxon>
        <taxon>Nitrospinales</taxon>
        <taxon>Nitrospinaceae</taxon>
        <taxon>Candidatus Nitronauta</taxon>
    </lineage>
</organism>
<keyword evidence="2" id="KW-1133">Transmembrane helix</keyword>
<reference evidence="3 4" key="1">
    <citation type="submission" date="2020-02" db="EMBL/GenBank/DDBJ databases">
        <title>Genomic and physiological characterization of two novel Nitrospinaceae genera.</title>
        <authorList>
            <person name="Mueller A.J."/>
            <person name="Jung M.-Y."/>
            <person name="Strachan C.R."/>
            <person name="Herbold C.W."/>
            <person name="Kirkegaard R.H."/>
            <person name="Daims H."/>
        </authorList>
    </citation>
    <scope>NUCLEOTIDE SEQUENCE [LARGE SCALE GENOMIC DNA]</scope>
    <source>
        <strain evidence="3">EB</strain>
    </source>
</reference>
<dbReference type="Proteomes" id="UP000594688">
    <property type="component" value="Chromosome"/>
</dbReference>
<feature type="region of interest" description="Disordered" evidence="1">
    <location>
        <begin position="398"/>
        <end position="419"/>
    </location>
</feature>
<feature type="transmembrane region" description="Helical" evidence="2">
    <location>
        <begin position="785"/>
        <end position="803"/>
    </location>
</feature>
<keyword evidence="2" id="KW-0472">Membrane</keyword>
<dbReference type="AlphaFoldDB" id="A0A7T0BWJ0"/>
<evidence type="ECO:0000313" key="4">
    <source>
        <dbReference type="Proteomes" id="UP000594688"/>
    </source>
</evidence>
<keyword evidence="2" id="KW-0812">Transmembrane</keyword>
<feature type="transmembrane region" description="Helical" evidence="2">
    <location>
        <begin position="902"/>
        <end position="920"/>
    </location>
</feature>
<dbReference type="EMBL" id="CP048685">
    <property type="protein sequence ID" value="QPJ62261.1"/>
    <property type="molecule type" value="Genomic_DNA"/>
</dbReference>
<protein>
    <submittedName>
        <fullName evidence="3">Uncharacterized protein</fullName>
    </submittedName>
</protein>
<feature type="transmembrane region" description="Helical" evidence="2">
    <location>
        <begin position="642"/>
        <end position="660"/>
    </location>
</feature>